<dbReference type="InterPro" id="IPR011004">
    <property type="entry name" value="Trimer_LpxA-like_sf"/>
</dbReference>
<dbReference type="Gene3D" id="2.160.10.10">
    <property type="entry name" value="Hexapeptide repeat proteins"/>
    <property type="match status" value="1"/>
</dbReference>
<keyword evidence="6 18" id="KW-0548">Nucleotidyltransferase</keyword>
<dbReference type="EC" id="2.3.1.157" evidence="18"/>
<evidence type="ECO:0000313" key="21">
    <source>
        <dbReference type="Proteomes" id="UP000377798"/>
    </source>
</evidence>
<feature type="binding site" evidence="18">
    <location>
        <position position="379"/>
    </location>
    <ligand>
        <name>UDP-N-acetyl-alpha-D-glucosamine</name>
        <dbReference type="ChEBI" id="CHEBI:57705"/>
    </ligand>
</feature>
<comment type="pathway">
    <text evidence="18">Bacterial outer membrane biogenesis; LPS lipid A biosynthesis.</text>
</comment>
<feature type="binding site" evidence="18">
    <location>
        <position position="407"/>
    </location>
    <ligand>
        <name>acetyl-CoA</name>
        <dbReference type="ChEBI" id="CHEBI:57288"/>
    </ligand>
</feature>
<dbReference type="GO" id="GO:0009245">
    <property type="term" value="P:lipid A biosynthetic process"/>
    <property type="evidence" value="ECO:0007669"/>
    <property type="project" value="UniProtKB-UniRule"/>
</dbReference>
<reference evidence="20 21" key="1">
    <citation type="submission" date="2019-02" db="EMBL/GenBank/DDBJ databases">
        <authorList>
            <consortium name="Pathogen Informatics"/>
        </authorList>
    </citation>
    <scope>NUCLEOTIDE SEQUENCE [LARGE SCALE GENOMIC DNA]</scope>
    <source>
        <strain evidence="20 21">3012STDY7089603</strain>
    </source>
</reference>
<keyword evidence="9 18" id="KW-0460">Magnesium</keyword>
<feature type="binding site" evidence="18">
    <location>
        <begin position="81"/>
        <end position="82"/>
    </location>
    <ligand>
        <name>UDP-N-acetyl-alpha-D-glucosamine</name>
        <dbReference type="ChEBI" id="CHEBI:57705"/>
    </ligand>
</feature>
<feature type="binding site" evidence="18">
    <location>
        <position position="21"/>
    </location>
    <ligand>
        <name>UDP-N-acetyl-alpha-D-glucosamine</name>
        <dbReference type="ChEBI" id="CHEBI:57705"/>
    </ligand>
</feature>
<dbReference type="SUPFAM" id="SSF53448">
    <property type="entry name" value="Nucleotide-diphospho-sugar transferases"/>
    <property type="match status" value="1"/>
</dbReference>
<dbReference type="GO" id="GO:0016020">
    <property type="term" value="C:membrane"/>
    <property type="evidence" value="ECO:0007669"/>
    <property type="project" value="GOC"/>
</dbReference>
<evidence type="ECO:0000256" key="16">
    <source>
        <dbReference type="ARBA" id="ARBA00048493"/>
    </source>
</evidence>
<feature type="region of interest" description="Pyrophosphorylase" evidence="18">
    <location>
        <begin position="1"/>
        <end position="232"/>
    </location>
</feature>
<feature type="binding site" evidence="18">
    <location>
        <position position="105"/>
    </location>
    <ligand>
        <name>Mg(2+)</name>
        <dbReference type="ChEBI" id="CHEBI:18420"/>
    </ligand>
</feature>
<dbReference type="GO" id="GO:0003977">
    <property type="term" value="F:UDP-N-acetylglucosamine diphosphorylase activity"/>
    <property type="evidence" value="ECO:0007669"/>
    <property type="project" value="UniProtKB-UniRule"/>
</dbReference>
<dbReference type="EC" id="2.7.7.23" evidence="18"/>
<keyword evidence="11 18" id="KW-0573">Peptidoglycan synthesis</keyword>
<keyword evidence="13 18" id="KW-0012">Acyltransferase</keyword>
<comment type="catalytic activity">
    <reaction evidence="16 18">
        <text>N-acetyl-alpha-D-glucosamine 1-phosphate + UTP + H(+) = UDP-N-acetyl-alpha-D-glucosamine + diphosphate</text>
        <dbReference type="Rhea" id="RHEA:13509"/>
        <dbReference type="ChEBI" id="CHEBI:15378"/>
        <dbReference type="ChEBI" id="CHEBI:33019"/>
        <dbReference type="ChEBI" id="CHEBI:46398"/>
        <dbReference type="ChEBI" id="CHEBI:57705"/>
        <dbReference type="ChEBI" id="CHEBI:57776"/>
        <dbReference type="EC" id="2.7.7.23"/>
    </reaction>
</comment>
<feature type="binding site" evidence="18">
    <location>
        <position position="353"/>
    </location>
    <ligand>
        <name>UDP-N-acetyl-alpha-D-glucosamine</name>
        <dbReference type="ChEBI" id="CHEBI:57705"/>
    </ligand>
</feature>
<evidence type="ECO:0000256" key="2">
    <source>
        <dbReference type="ARBA" id="ARBA00007707"/>
    </source>
</evidence>
<feature type="region of interest" description="N-acetyltransferase" evidence="18">
    <location>
        <begin position="254"/>
        <end position="465"/>
    </location>
</feature>
<dbReference type="CDD" id="cd03353">
    <property type="entry name" value="LbH_GlmU_C"/>
    <property type="match status" value="1"/>
</dbReference>
<feature type="binding site" evidence="18">
    <location>
        <position position="157"/>
    </location>
    <ligand>
        <name>UDP-N-acetyl-alpha-D-glucosamine</name>
        <dbReference type="ChEBI" id="CHEBI:57705"/>
    </ligand>
</feature>
<dbReference type="InterPro" id="IPR001451">
    <property type="entry name" value="Hexapep"/>
</dbReference>
<dbReference type="Proteomes" id="UP000377798">
    <property type="component" value="Unassembled WGS sequence"/>
</dbReference>
<dbReference type="AlphaFoldDB" id="A0A8H2M7C7"/>
<dbReference type="InterPro" id="IPR050065">
    <property type="entry name" value="GlmU-like"/>
</dbReference>
<accession>A0A8H2M7C7</accession>
<feature type="binding site" evidence="18">
    <location>
        <position position="425"/>
    </location>
    <ligand>
        <name>acetyl-CoA</name>
        <dbReference type="ChEBI" id="CHEBI:57288"/>
    </ligand>
</feature>
<sequence>MIVSIVLAAGEGTRMKSDLPKVLHRIAGKPLVDYVIRSAKEAGAEETVVVVGHKADLVNEALKDKGVLIRQQPMSADVPYGTGFAVMQALDCFKDDDVVVVLTGDTPLIKGETLKGFIDFHKTNHYEACVLTANLKNPKGYGRIVREENSSIGKIVEEKDASIKEQAIHEVNSGIFTFQGGALRHALKYLETDNAQGELYLTDVIKILNEGGHKVGGYTLKDAHEMLGINSRIQLAHVEGLIRKRINERHMLNGVSFLDPGSTIVEDDVEIGQDTIIYPGVVLAGKTKIGSHCVLYGSTRIVDSTIGDHVILDNVLIEESIVHNYVKLGPYAHLRPKSEIKDHVKIGNFVEVKNASLGEGTKAGHLAYIGDASVGDDVNIGCGTIFVNYNGLEKFHTNVGDHAFIGSNSNLVAPVDVEDYGYIAAGSTITKTVEEGQLAIERGKQKNIDHWAERMGMKKDEGVQK</sequence>
<comment type="similarity">
    <text evidence="2 18">In the C-terminal section; belongs to the transferase hexapeptide repeat family.</text>
</comment>
<proteinExistence type="inferred from homology"/>
<evidence type="ECO:0000256" key="4">
    <source>
        <dbReference type="ARBA" id="ARBA00022490"/>
    </source>
</evidence>
<keyword evidence="7 18" id="KW-0479">Metal-binding</keyword>
<keyword evidence="10 18" id="KW-0133">Cell shape</keyword>
<evidence type="ECO:0000256" key="15">
    <source>
        <dbReference type="ARBA" id="ARBA00048247"/>
    </source>
</evidence>
<evidence type="ECO:0000256" key="1">
    <source>
        <dbReference type="ARBA" id="ARBA00004496"/>
    </source>
</evidence>
<keyword evidence="5 18" id="KW-0808">Transferase</keyword>
<dbReference type="GO" id="GO:0009252">
    <property type="term" value="P:peptidoglycan biosynthetic process"/>
    <property type="evidence" value="ECO:0007669"/>
    <property type="project" value="UniProtKB-UniRule"/>
</dbReference>
<dbReference type="GO" id="GO:0008360">
    <property type="term" value="P:regulation of cell shape"/>
    <property type="evidence" value="ECO:0007669"/>
    <property type="project" value="UniProtKB-KW"/>
</dbReference>
<evidence type="ECO:0000256" key="11">
    <source>
        <dbReference type="ARBA" id="ARBA00022984"/>
    </source>
</evidence>
<evidence type="ECO:0000256" key="8">
    <source>
        <dbReference type="ARBA" id="ARBA00022737"/>
    </source>
</evidence>
<evidence type="ECO:0000256" key="14">
    <source>
        <dbReference type="ARBA" id="ARBA00023316"/>
    </source>
</evidence>
<feature type="binding site" evidence="18">
    <location>
        <position position="172"/>
    </location>
    <ligand>
        <name>UDP-N-acetyl-alpha-D-glucosamine</name>
        <dbReference type="ChEBI" id="CHEBI:57705"/>
    </ligand>
</feature>
<evidence type="ECO:0000256" key="10">
    <source>
        <dbReference type="ARBA" id="ARBA00022960"/>
    </source>
</evidence>
<evidence type="ECO:0000256" key="5">
    <source>
        <dbReference type="ARBA" id="ARBA00022679"/>
    </source>
</evidence>
<keyword evidence="21" id="KW-1185">Reference proteome</keyword>
<keyword evidence="14 18" id="KW-0961">Cell wall biogenesis/degradation</keyword>
<evidence type="ECO:0000256" key="12">
    <source>
        <dbReference type="ARBA" id="ARBA00023268"/>
    </source>
</evidence>
<feature type="binding site" evidence="18">
    <location>
        <position position="71"/>
    </location>
    <ligand>
        <name>UDP-N-acetyl-alpha-D-glucosamine</name>
        <dbReference type="ChEBI" id="CHEBI:57705"/>
    </ligand>
</feature>
<keyword evidence="12 18" id="KW-0511">Multifunctional enzyme</keyword>
<dbReference type="Gene3D" id="3.90.550.10">
    <property type="entry name" value="Spore Coat Polysaccharide Biosynthesis Protein SpsA, Chain A"/>
    <property type="match status" value="1"/>
</dbReference>
<organism evidence="20 21">
    <name type="scientific">Urinicoccus massiliensis</name>
    <dbReference type="NCBI Taxonomy" id="1723382"/>
    <lineage>
        <taxon>Bacteria</taxon>
        <taxon>Bacillati</taxon>
        <taxon>Bacillota</taxon>
        <taxon>Tissierellia</taxon>
        <taxon>Tissierellales</taxon>
        <taxon>Peptoniphilaceae</taxon>
        <taxon>Urinicoccus</taxon>
    </lineage>
</organism>
<feature type="binding site" evidence="18">
    <location>
        <position position="442"/>
    </location>
    <ligand>
        <name>acetyl-CoA</name>
        <dbReference type="ChEBI" id="CHEBI:57288"/>
    </ligand>
</feature>
<dbReference type="Pfam" id="PF12804">
    <property type="entry name" value="NTP_transf_3"/>
    <property type="match status" value="1"/>
</dbReference>
<gene>
    <name evidence="18 20" type="primary">glmU</name>
    <name evidence="20" type="ORF">NCTC13150_00663</name>
</gene>
<feature type="binding site" evidence="18">
    <location>
        <position position="142"/>
    </location>
    <ligand>
        <name>UDP-N-acetyl-alpha-D-glucosamine</name>
        <dbReference type="ChEBI" id="CHEBI:57705"/>
    </ligand>
</feature>
<dbReference type="NCBIfam" id="NF010934">
    <property type="entry name" value="PRK14354.1"/>
    <property type="match status" value="1"/>
</dbReference>
<dbReference type="EMBL" id="CAACYI010000001">
    <property type="protein sequence ID" value="VFB16146.1"/>
    <property type="molecule type" value="Genomic_DNA"/>
</dbReference>
<evidence type="ECO:0000256" key="9">
    <source>
        <dbReference type="ARBA" id="ARBA00022842"/>
    </source>
</evidence>
<comment type="pathway">
    <text evidence="18">Nucleotide-sugar biosynthesis; UDP-N-acetyl-alpha-D-glucosamine biosynthesis; N-acetyl-alpha-D-glucosamine 1-phosphate from alpha-D-glucosamine 6-phosphate (route II): step 2/2.</text>
</comment>
<comment type="function">
    <text evidence="17 18">Catalyzes the last two sequential reactions in the de novo biosynthetic pathway for UDP-N-acetylglucosamine (UDP-GlcNAc). The C-terminal domain catalyzes the transfer of acetyl group from acetyl coenzyme A to glucosamine-1-phosphate (GlcN-1-P) to produce N-acetylglucosamine-1-phosphate (GlcNAc-1-P), which is converted into UDP-GlcNAc by the transfer of uridine 5-monophosphate (from uridine 5-triphosphate), a reaction catalyzed by the N-terminal domain.</text>
</comment>
<evidence type="ECO:0000256" key="17">
    <source>
        <dbReference type="ARBA" id="ARBA00049628"/>
    </source>
</evidence>
<comment type="subcellular location">
    <subcellularLocation>
        <location evidence="1 18">Cytoplasm</location>
    </subcellularLocation>
</comment>
<dbReference type="InterPro" id="IPR038009">
    <property type="entry name" value="GlmU_C_LbH"/>
</dbReference>
<evidence type="ECO:0000256" key="6">
    <source>
        <dbReference type="ARBA" id="ARBA00022695"/>
    </source>
</evidence>
<dbReference type="GO" id="GO:0019134">
    <property type="term" value="F:glucosamine-1-phosphate N-acetyltransferase activity"/>
    <property type="evidence" value="ECO:0007669"/>
    <property type="project" value="UniProtKB-UniRule"/>
</dbReference>
<evidence type="ECO:0000256" key="3">
    <source>
        <dbReference type="ARBA" id="ARBA00007947"/>
    </source>
</evidence>
<dbReference type="RefSeq" id="WP_131748659.1">
    <property type="nucleotide sequence ID" value="NZ_CAACYI010000001.1"/>
</dbReference>
<dbReference type="GO" id="GO:0006048">
    <property type="term" value="P:UDP-N-acetylglucosamine biosynthetic process"/>
    <property type="evidence" value="ECO:0007669"/>
    <property type="project" value="UniProtKB-UniPathway"/>
</dbReference>
<dbReference type="UniPathway" id="UPA00113">
    <property type="reaction ID" value="UER00532"/>
</dbReference>
<dbReference type="HAMAP" id="MF_01631">
    <property type="entry name" value="GlmU"/>
    <property type="match status" value="1"/>
</dbReference>
<dbReference type="InterPro" id="IPR005882">
    <property type="entry name" value="Bifunctional_GlmU"/>
</dbReference>
<comment type="pathway">
    <text evidence="18">Nucleotide-sugar biosynthesis; UDP-N-acetyl-alpha-D-glucosamine biosynthesis; UDP-N-acetyl-alpha-D-glucosamine from N-acetyl-alpha-D-glucosamine 1-phosphate: step 1/1.</text>
</comment>
<comment type="caution">
    <text evidence="20">The sequence shown here is derived from an EMBL/GenBank/DDBJ whole genome shotgun (WGS) entry which is preliminary data.</text>
</comment>
<dbReference type="InterPro" id="IPR029044">
    <property type="entry name" value="Nucleotide-diphossugar_trans"/>
</dbReference>
<dbReference type="PANTHER" id="PTHR43584">
    <property type="entry name" value="NUCLEOTIDYL TRANSFERASE"/>
    <property type="match status" value="1"/>
</dbReference>
<feature type="binding site" evidence="18">
    <location>
        <position position="335"/>
    </location>
    <ligand>
        <name>UDP-N-acetyl-alpha-D-glucosamine</name>
        <dbReference type="ChEBI" id="CHEBI:57705"/>
    </ligand>
</feature>
<keyword evidence="8 18" id="KW-0677">Repeat</keyword>
<feature type="binding site" evidence="18">
    <location>
        <position position="368"/>
    </location>
    <ligand>
        <name>UDP-N-acetyl-alpha-D-glucosamine</name>
        <dbReference type="ChEBI" id="CHEBI:57705"/>
    </ligand>
</feature>
<feature type="binding site" evidence="18">
    <location>
        <position position="230"/>
    </location>
    <ligand>
        <name>Mg(2+)</name>
        <dbReference type="ChEBI" id="CHEBI:18420"/>
    </ligand>
</feature>
<feature type="domain" description="MobA-like NTP transferase" evidence="19">
    <location>
        <begin position="5"/>
        <end position="134"/>
    </location>
</feature>
<evidence type="ECO:0000256" key="7">
    <source>
        <dbReference type="ARBA" id="ARBA00022723"/>
    </source>
</evidence>
<evidence type="ECO:0000256" key="18">
    <source>
        <dbReference type="HAMAP-Rule" id="MF_01631"/>
    </source>
</evidence>
<dbReference type="GO" id="GO:0071555">
    <property type="term" value="P:cell wall organization"/>
    <property type="evidence" value="ECO:0007669"/>
    <property type="project" value="UniProtKB-KW"/>
</dbReference>
<dbReference type="GO" id="GO:0005737">
    <property type="term" value="C:cytoplasm"/>
    <property type="evidence" value="ECO:0007669"/>
    <property type="project" value="UniProtKB-SubCell"/>
</dbReference>
<feature type="binding site" evidence="18">
    <location>
        <begin position="7"/>
        <end position="10"/>
    </location>
    <ligand>
        <name>UDP-N-acetyl-alpha-D-glucosamine</name>
        <dbReference type="ChEBI" id="CHEBI:57705"/>
    </ligand>
</feature>
<dbReference type="PANTHER" id="PTHR43584:SF3">
    <property type="entry name" value="BIFUNCTIONAL PROTEIN GLMU"/>
    <property type="match status" value="1"/>
</dbReference>
<evidence type="ECO:0000256" key="13">
    <source>
        <dbReference type="ARBA" id="ARBA00023315"/>
    </source>
</evidence>
<comment type="subunit">
    <text evidence="18">Homotrimer.</text>
</comment>
<dbReference type="NCBIfam" id="TIGR01173">
    <property type="entry name" value="glmU"/>
    <property type="match status" value="1"/>
</dbReference>
<keyword evidence="4 18" id="KW-0963">Cytoplasm</keyword>
<dbReference type="GO" id="GO:0000287">
    <property type="term" value="F:magnesium ion binding"/>
    <property type="evidence" value="ECO:0007669"/>
    <property type="project" value="UniProtKB-UniRule"/>
</dbReference>
<dbReference type="InterPro" id="IPR025877">
    <property type="entry name" value="MobA-like_NTP_Trfase"/>
</dbReference>
<feature type="binding site" evidence="18">
    <location>
        <begin position="388"/>
        <end position="389"/>
    </location>
    <ligand>
        <name>acetyl-CoA</name>
        <dbReference type="ChEBI" id="CHEBI:57288"/>
    </ligand>
</feature>
<name>A0A8H2M7C7_9FIRM</name>
<feature type="active site" description="Proton acceptor" evidence="18">
    <location>
        <position position="365"/>
    </location>
</feature>
<dbReference type="CDD" id="cd02540">
    <property type="entry name" value="GT2_GlmU_N_bac"/>
    <property type="match status" value="1"/>
</dbReference>
<comment type="cofactor">
    <cofactor evidence="18">
        <name>Mg(2+)</name>
        <dbReference type="ChEBI" id="CHEBI:18420"/>
    </cofactor>
    <text evidence="18">Binds 1 Mg(2+) ion per subunit.</text>
</comment>
<dbReference type="GO" id="GO:0000902">
    <property type="term" value="P:cell morphogenesis"/>
    <property type="evidence" value="ECO:0007669"/>
    <property type="project" value="UniProtKB-UniRule"/>
</dbReference>
<protein>
    <recommendedName>
        <fullName evidence="18">Bifunctional protein GlmU</fullName>
    </recommendedName>
    <domain>
        <recommendedName>
            <fullName evidence="18">UDP-N-acetylglucosamine pyrophosphorylase</fullName>
            <ecNumber evidence="18">2.7.7.23</ecNumber>
        </recommendedName>
        <alternativeName>
            <fullName evidence="18">N-acetylglucosamine-1-phosphate uridyltransferase</fullName>
        </alternativeName>
    </domain>
    <domain>
        <recommendedName>
            <fullName evidence="18">Glucosamine-1-phosphate N-acetyltransferase</fullName>
            <ecNumber evidence="18">2.3.1.157</ecNumber>
        </recommendedName>
    </domain>
</protein>
<dbReference type="Pfam" id="PF00132">
    <property type="entry name" value="Hexapep"/>
    <property type="match status" value="1"/>
</dbReference>
<comment type="catalytic activity">
    <reaction evidence="15 18">
        <text>alpha-D-glucosamine 1-phosphate + acetyl-CoA = N-acetyl-alpha-D-glucosamine 1-phosphate + CoA + H(+)</text>
        <dbReference type="Rhea" id="RHEA:13725"/>
        <dbReference type="ChEBI" id="CHEBI:15378"/>
        <dbReference type="ChEBI" id="CHEBI:57287"/>
        <dbReference type="ChEBI" id="CHEBI:57288"/>
        <dbReference type="ChEBI" id="CHEBI:57776"/>
        <dbReference type="ChEBI" id="CHEBI:58516"/>
        <dbReference type="EC" id="2.3.1.157"/>
    </reaction>
</comment>
<dbReference type="SUPFAM" id="SSF51161">
    <property type="entry name" value="Trimeric LpxA-like enzymes"/>
    <property type="match status" value="1"/>
</dbReference>
<feature type="region of interest" description="Linker" evidence="18">
    <location>
        <begin position="233"/>
        <end position="253"/>
    </location>
</feature>
<evidence type="ECO:0000313" key="20">
    <source>
        <dbReference type="EMBL" id="VFB16146.1"/>
    </source>
</evidence>
<dbReference type="UniPathway" id="UPA00973"/>
<comment type="similarity">
    <text evidence="3 18">In the N-terminal section; belongs to the N-acetylglucosamine-1-phosphate uridyltransferase family.</text>
</comment>
<comment type="caution">
    <text evidence="18">Lacks conserved residue(s) required for the propagation of feature annotation.</text>
</comment>
<feature type="binding site" evidence="18">
    <location>
        <position position="230"/>
    </location>
    <ligand>
        <name>UDP-N-acetyl-alpha-D-glucosamine</name>
        <dbReference type="ChEBI" id="CHEBI:57705"/>
    </ligand>
</feature>
<evidence type="ECO:0000259" key="19">
    <source>
        <dbReference type="Pfam" id="PF12804"/>
    </source>
</evidence>